<evidence type="ECO:0000313" key="1">
    <source>
        <dbReference type="EMBL" id="GIY99978.1"/>
    </source>
</evidence>
<keyword evidence="2" id="KW-1185">Reference proteome</keyword>
<evidence type="ECO:0000313" key="2">
    <source>
        <dbReference type="Proteomes" id="UP001054945"/>
    </source>
</evidence>
<reference evidence="1 2" key="1">
    <citation type="submission" date="2021-06" db="EMBL/GenBank/DDBJ databases">
        <title>Caerostris extrusa draft genome.</title>
        <authorList>
            <person name="Kono N."/>
            <person name="Arakawa K."/>
        </authorList>
    </citation>
    <scope>NUCLEOTIDE SEQUENCE [LARGE SCALE GENOMIC DNA]</scope>
</reference>
<gene>
    <name evidence="1" type="ORF">CEXT_478561</name>
</gene>
<accession>A0AAV4Y1B8</accession>
<dbReference type="AlphaFoldDB" id="A0AAV4Y1B8"/>
<proteinExistence type="predicted"/>
<name>A0AAV4Y1B8_CAEEX</name>
<dbReference type="EMBL" id="BPLR01001102">
    <property type="protein sequence ID" value="GIY99978.1"/>
    <property type="molecule type" value="Genomic_DNA"/>
</dbReference>
<dbReference type="Proteomes" id="UP001054945">
    <property type="component" value="Unassembled WGS sequence"/>
</dbReference>
<comment type="caution">
    <text evidence="1">The sequence shown here is derived from an EMBL/GenBank/DDBJ whole genome shotgun (WGS) entry which is preliminary data.</text>
</comment>
<organism evidence="1 2">
    <name type="scientific">Caerostris extrusa</name>
    <name type="common">Bark spider</name>
    <name type="synonym">Caerostris bankana</name>
    <dbReference type="NCBI Taxonomy" id="172846"/>
    <lineage>
        <taxon>Eukaryota</taxon>
        <taxon>Metazoa</taxon>
        <taxon>Ecdysozoa</taxon>
        <taxon>Arthropoda</taxon>
        <taxon>Chelicerata</taxon>
        <taxon>Arachnida</taxon>
        <taxon>Araneae</taxon>
        <taxon>Araneomorphae</taxon>
        <taxon>Entelegynae</taxon>
        <taxon>Araneoidea</taxon>
        <taxon>Araneidae</taxon>
        <taxon>Caerostris</taxon>
    </lineage>
</organism>
<sequence>MYSRKLTTRNNICFNWCVFTDFRTNPLINIIHNREGYYPRITTLLEKDIGEILIMLVSGHMAVSLSSKRLKSKLESALPYNCSESTVVAR</sequence>
<protein>
    <submittedName>
        <fullName evidence="1">Uncharacterized protein</fullName>
    </submittedName>
</protein>